<name>A0A6E8V180_ANOCL</name>
<dbReference type="FunFam" id="1.20.5.110:FF:000001">
    <property type="entry name" value="syntaxin-binding protein 5 isoform X1"/>
    <property type="match status" value="1"/>
</dbReference>
<keyword evidence="6" id="KW-0268">Exocytosis</keyword>
<dbReference type="FunFam" id="2.130.10.10:FF:001702">
    <property type="entry name" value="AGAP000009-PB"/>
    <property type="match status" value="1"/>
</dbReference>
<evidence type="ECO:0000256" key="1">
    <source>
        <dbReference type="ARBA" id="ARBA00004202"/>
    </source>
</evidence>
<keyword evidence="10" id="KW-0653">Protein transport</keyword>
<dbReference type="GO" id="GO:0005096">
    <property type="term" value="F:GTPase activator activity"/>
    <property type="evidence" value="ECO:0007669"/>
    <property type="project" value="TreeGrafter"/>
</dbReference>
<dbReference type="GO" id="GO:0045159">
    <property type="term" value="F:myosin II binding"/>
    <property type="evidence" value="ECO:0007669"/>
    <property type="project" value="TreeGrafter"/>
</dbReference>
<accession>A0A6E8V180</accession>
<dbReference type="GO" id="GO:0006887">
    <property type="term" value="P:exocytosis"/>
    <property type="evidence" value="ECO:0007669"/>
    <property type="project" value="UniProtKB-KW"/>
</dbReference>
<feature type="compositionally biased region" description="Basic and acidic residues" evidence="14">
    <location>
        <begin position="669"/>
        <end position="681"/>
    </location>
</feature>
<feature type="compositionally biased region" description="Low complexity" evidence="14">
    <location>
        <begin position="786"/>
        <end position="796"/>
    </location>
</feature>
<proteinExistence type="inferred from homology"/>
<dbReference type="AlphaFoldDB" id="A0A6E8V180"/>
<reference key="1">
    <citation type="journal article" date="2019" name="Genes (Basel)">
        <title>A High-Quality De novo Genome Assembly from a Single Mosquito Using PacBio Sequencing.</title>
        <authorList>
            <person name="Kingan S.B."/>
            <person name="Heaton H."/>
            <person name="Cudini J."/>
            <person name="Lambert C.C."/>
            <person name="Baybayan P."/>
            <person name="Galvin B.D."/>
            <person name="Durbin R."/>
            <person name="Korlach J."/>
            <person name="Lawniczak M.K.N."/>
        </authorList>
    </citation>
    <scope>NUCLEOTIDE SEQUENCE [LARGE SCALE GENOMIC DNA]</scope>
    <source>
        <strain>Mali-NIH</strain>
    </source>
</reference>
<evidence type="ECO:0000256" key="8">
    <source>
        <dbReference type="ARBA" id="ARBA00022574"/>
    </source>
</evidence>
<comment type="subcellular location">
    <subcellularLocation>
        <location evidence="1">Cell membrane</location>
        <topology evidence="1">Peripheral membrane protein</topology>
    </subcellularLocation>
    <subcellularLocation>
        <location evidence="2">Cytoplasm</location>
    </subcellularLocation>
</comment>
<dbReference type="Pfam" id="PF08366">
    <property type="entry name" value="LLGL"/>
    <property type="match status" value="1"/>
</dbReference>
<evidence type="ECO:0000313" key="16">
    <source>
        <dbReference type="EnsemblMetazoa" id="ACON000009-PB"/>
    </source>
</evidence>
<reference evidence="16" key="2">
    <citation type="submission" date="2020-05" db="UniProtKB">
        <authorList>
            <consortium name="EnsemblMetazoa"/>
        </authorList>
    </citation>
    <scope>IDENTIFICATION</scope>
    <source>
        <strain evidence="16">Ngousso</strain>
    </source>
</reference>
<dbReference type="VEuPathDB" id="VectorBase:ACON2_032600"/>
<dbReference type="SMART" id="SM00320">
    <property type="entry name" value="WD40"/>
    <property type="match status" value="6"/>
</dbReference>
<dbReference type="InterPro" id="IPR015943">
    <property type="entry name" value="WD40/YVTN_repeat-like_dom_sf"/>
</dbReference>
<feature type="compositionally biased region" description="Low complexity" evidence="14">
    <location>
        <begin position="763"/>
        <end position="772"/>
    </location>
</feature>
<dbReference type="Pfam" id="PF00957">
    <property type="entry name" value="Synaptobrevin"/>
    <property type="match status" value="1"/>
</dbReference>
<dbReference type="SUPFAM" id="SSF50978">
    <property type="entry name" value="WD40 repeat-like"/>
    <property type="match status" value="1"/>
</dbReference>
<protein>
    <submittedName>
        <fullName evidence="16">V-SNARE coiled-coil homology domain-containing protein</fullName>
    </submittedName>
</protein>
<feature type="domain" description="V-SNARE coiled-coil homology" evidence="15">
    <location>
        <begin position="1127"/>
        <end position="1191"/>
    </location>
</feature>
<dbReference type="GO" id="GO:0006893">
    <property type="term" value="P:Golgi to plasma membrane transport"/>
    <property type="evidence" value="ECO:0007669"/>
    <property type="project" value="TreeGrafter"/>
</dbReference>
<dbReference type="InterPro" id="IPR036322">
    <property type="entry name" value="WD40_repeat_dom_sf"/>
</dbReference>
<dbReference type="GO" id="GO:0031201">
    <property type="term" value="C:SNARE complex"/>
    <property type="evidence" value="ECO:0007669"/>
    <property type="project" value="TreeGrafter"/>
</dbReference>
<dbReference type="Gene3D" id="1.20.5.110">
    <property type="match status" value="1"/>
</dbReference>
<comment type="similarity">
    <text evidence="3">Belongs to the WD repeat L(2)GL family.</text>
</comment>
<dbReference type="GO" id="GO:0019905">
    <property type="term" value="F:syntaxin binding"/>
    <property type="evidence" value="ECO:0007669"/>
    <property type="project" value="TreeGrafter"/>
</dbReference>
<feature type="region of interest" description="Disordered" evidence="14">
    <location>
        <begin position="658"/>
        <end position="796"/>
    </location>
</feature>
<feature type="compositionally biased region" description="Low complexity" evidence="14">
    <location>
        <begin position="906"/>
        <end position="916"/>
    </location>
</feature>
<keyword evidence="5" id="KW-1003">Cell membrane</keyword>
<evidence type="ECO:0000256" key="10">
    <source>
        <dbReference type="ARBA" id="ARBA00022927"/>
    </source>
</evidence>
<dbReference type="GeneID" id="120947447"/>
<keyword evidence="8" id="KW-0853">WD repeat</keyword>
<keyword evidence="4" id="KW-0813">Transport</keyword>
<dbReference type="CTD" id="32217"/>
<evidence type="ECO:0000256" key="5">
    <source>
        <dbReference type="ARBA" id="ARBA00022475"/>
    </source>
</evidence>
<dbReference type="InterPro" id="IPR013577">
    <property type="entry name" value="LLGL2"/>
</dbReference>
<keyword evidence="11 13" id="KW-0175">Coiled coil</keyword>
<feature type="compositionally biased region" description="Basic and acidic residues" evidence="14">
    <location>
        <begin position="773"/>
        <end position="784"/>
    </location>
</feature>
<dbReference type="PROSITE" id="PS50892">
    <property type="entry name" value="V_SNARE"/>
    <property type="match status" value="1"/>
</dbReference>
<dbReference type="PANTHER" id="PTHR10241">
    <property type="entry name" value="LETHAL 2 GIANT LARVAE PROTEIN"/>
    <property type="match status" value="1"/>
</dbReference>
<dbReference type="PRINTS" id="PR00962">
    <property type="entry name" value="LETHAL2GIANT"/>
</dbReference>
<evidence type="ECO:0000256" key="3">
    <source>
        <dbReference type="ARBA" id="ARBA00008070"/>
    </source>
</evidence>
<dbReference type="InterPro" id="IPR042855">
    <property type="entry name" value="V_SNARE_CC"/>
</dbReference>
<keyword evidence="12" id="KW-0472">Membrane</keyword>
<sequence length="1192" mass="130615">MKKFTFKGVLDGFRSSVNQQSAAGGGAAKICVEQEIQETLRSEHFQLKKTFRHGFPYSPTALAFDPVQRILAVGDKFGSMRLLGKFGVDAHVKHEGESACAVNLIEFLVNEGCLVTATADDTLHLWNFHTKIPKVVQSLKFQRERISRLHLPIGTKWLYIGTEKGNTHIVHVDSFTLSGYVINWNKAIDPIRKTHPGAVVHLSDNPLDANKLLIGFESGQLVLWDMRGKCAEFRWLSQEPLSSCSWHHEGKHFITSHTDGSLCTWPLKLSPKPLTHSFPHAKTNKEGKTESCNSIQKVEVKTNRIGDQFTIFSGGLPTEKCSPKSHCITVMVQGKSTTVLEMEHSVVDFVTMCESPWGSDLQEPYAVAVLLQNDLVLIDLLTPGYPTFESPYSMDLHESQITCCTYLADCPSDLVPAFYSVGRSAATNRRSGYSEREWPINGGEWQPTSCSYSEIILTGHQDGSIKFWDSSAGTLQVLYKLKTSKIFEKPRVRSMDSGEEDPLAISMMSLCAESRKLCVACNCGYVVLFKFRRAESTGDIVVLDIPFTMETFTEFEGSPECEFIPKSLPKTVDSTESDKKNCSLLKVKTGPQRKPPGFQAQLVCVPSWACGSVQITALTINSNYGLMAYGNEYGLTIVDIVKKTCVLNLCTQEMYGAQDPYSRTPRSPKRLENSQSKDDSLRSPSIDQINGLVGGGSGGGGGGSGSGGGGGSGAGGGIGSGTTSSSATTPNAVNSNMPLSMYERGMSISSAGSPSKRTGAGSGSTTITGLTDSVRKSRSQDKLDNSFSRSRSSSMSSLENNAMEAVTCLAFADSYVKKSDPSMALPTAWLGTSLGSILTISLSIPENDLRKANVVQTAPTGAMFRLKGSILSMSLLDCNGALIPYSFESWREDSKDSKEKRERTPTKTSSTKMSPTNPDGLCDRQFIAIASEKQAGVFALPSQNCVYRKKLVDFDFIVKAEIISMKDSVCLICYASNGHLMVFTLPSLKPLLEVDFLPLADLSFQTKCKQGVVDPMLSIWGQQLIVNEDSNVISRTFSFSNKGHGLYLATPTEIQKFTVCQEFSHQYNNMLGDLYVPHEMPEAPKESFFKGLFGGGMRNLDREELFGESSGKANRSVAKHIPGPNADIQALNARTTSVTSEIGKAHQLMLERGDKLSQLEERTERMANEAQQFSSSAHLLMNKYKDKKWYQL</sequence>
<keyword evidence="7" id="KW-0963">Cytoplasm</keyword>
<dbReference type="InterPro" id="IPR001680">
    <property type="entry name" value="WD40_rpt"/>
</dbReference>
<organism evidence="16 17">
    <name type="scientific">Anopheles coluzzii</name>
    <name type="common">African malaria mosquito</name>
    <dbReference type="NCBI Taxonomy" id="1518534"/>
    <lineage>
        <taxon>Eukaryota</taxon>
        <taxon>Metazoa</taxon>
        <taxon>Ecdysozoa</taxon>
        <taxon>Arthropoda</taxon>
        <taxon>Hexapoda</taxon>
        <taxon>Insecta</taxon>
        <taxon>Pterygota</taxon>
        <taxon>Neoptera</taxon>
        <taxon>Endopterygota</taxon>
        <taxon>Diptera</taxon>
        <taxon>Nematocera</taxon>
        <taxon>Culicoidea</taxon>
        <taxon>Culicidae</taxon>
        <taxon>Anophelinae</taxon>
        <taxon>Anopheles</taxon>
    </lineage>
</organism>
<dbReference type="Proteomes" id="UP001105220">
    <property type="component" value="Unplaced"/>
</dbReference>
<dbReference type="VEuPathDB" id="VectorBase:ACMO_002418"/>
<evidence type="ECO:0000259" key="15">
    <source>
        <dbReference type="PROSITE" id="PS50892"/>
    </source>
</evidence>
<evidence type="ECO:0000256" key="6">
    <source>
        <dbReference type="ARBA" id="ARBA00022483"/>
    </source>
</evidence>
<dbReference type="SUPFAM" id="SSF58038">
    <property type="entry name" value="SNARE fusion complex"/>
    <property type="match status" value="1"/>
</dbReference>
<evidence type="ECO:0000256" key="7">
    <source>
        <dbReference type="ARBA" id="ARBA00022490"/>
    </source>
</evidence>
<feature type="compositionally biased region" description="Basic and acidic residues" evidence="14">
    <location>
        <begin position="894"/>
        <end position="905"/>
    </location>
</feature>
<dbReference type="RefSeq" id="XP_040218728.1">
    <property type="nucleotide sequence ID" value="XM_040362794.2"/>
</dbReference>
<evidence type="ECO:0000256" key="4">
    <source>
        <dbReference type="ARBA" id="ARBA00022448"/>
    </source>
</evidence>
<dbReference type="Gene3D" id="2.130.10.10">
    <property type="entry name" value="YVTN repeat-like/Quinoprotein amine dehydrogenase"/>
    <property type="match status" value="2"/>
</dbReference>
<dbReference type="VEuPathDB" id="VectorBase:ACON000009"/>
<evidence type="ECO:0000256" key="2">
    <source>
        <dbReference type="ARBA" id="ARBA00004496"/>
    </source>
</evidence>
<dbReference type="InterPro" id="IPR000664">
    <property type="entry name" value="Lethal2_giant"/>
</dbReference>
<evidence type="ECO:0000256" key="14">
    <source>
        <dbReference type="SAM" id="MobiDB-lite"/>
    </source>
</evidence>
<keyword evidence="17" id="KW-1185">Reference proteome</keyword>
<evidence type="ECO:0000256" key="12">
    <source>
        <dbReference type="ARBA" id="ARBA00023136"/>
    </source>
</evidence>
<dbReference type="PANTHER" id="PTHR10241:SF25">
    <property type="entry name" value="TOMOSYN, ISOFORM C"/>
    <property type="match status" value="1"/>
</dbReference>
<dbReference type="EnsemblMetazoa" id="ACON000009-RB">
    <property type="protein sequence ID" value="ACON000009-PB"/>
    <property type="gene ID" value="ACON000009"/>
</dbReference>
<evidence type="ECO:0000256" key="11">
    <source>
        <dbReference type="ARBA" id="ARBA00023054"/>
    </source>
</evidence>
<feature type="region of interest" description="Disordered" evidence="14">
    <location>
        <begin position="894"/>
        <end position="917"/>
    </location>
</feature>
<dbReference type="GO" id="GO:0015031">
    <property type="term" value="P:protein transport"/>
    <property type="evidence" value="ECO:0007669"/>
    <property type="project" value="UniProtKB-KW"/>
</dbReference>
<dbReference type="GO" id="GO:0005886">
    <property type="term" value="C:plasma membrane"/>
    <property type="evidence" value="ECO:0007669"/>
    <property type="project" value="UniProtKB-SubCell"/>
</dbReference>
<feature type="compositionally biased region" description="Polar residues" evidence="14">
    <location>
        <begin position="747"/>
        <end position="756"/>
    </location>
</feature>
<evidence type="ECO:0000256" key="9">
    <source>
        <dbReference type="ARBA" id="ARBA00022737"/>
    </source>
</evidence>
<dbReference type="CDD" id="cd15873">
    <property type="entry name" value="R-SNARE_STXBP5_6"/>
    <property type="match status" value="1"/>
</dbReference>
<evidence type="ECO:0000313" key="17">
    <source>
        <dbReference type="Proteomes" id="UP001105220"/>
    </source>
</evidence>
<feature type="compositionally biased region" description="Gly residues" evidence="14">
    <location>
        <begin position="692"/>
        <end position="720"/>
    </location>
</feature>
<keyword evidence="9" id="KW-0677">Repeat</keyword>
<evidence type="ECO:0000256" key="13">
    <source>
        <dbReference type="PROSITE-ProRule" id="PRU00290"/>
    </source>
</evidence>